<evidence type="ECO:0000313" key="3">
    <source>
        <dbReference type="Proteomes" id="UP000216444"/>
    </source>
</evidence>
<feature type="region of interest" description="Disordered" evidence="1">
    <location>
        <begin position="253"/>
        <end position="307"/>
    </location>
</feature>
<dbReference type="Proteomes" id="UP000216444">
    <property type="component" value="Unassembled WGS sequence"/>
</dbReference>
<dbReference type="AlphaFoldDB" id="A0A261FEK4"/>
<keyword evidence="3" id="KW-1185">Reference proteome</keyword>
<name>A0A261FEK4_9BIFI</name>
<feature type="compositionally biased region" description="Low complexity" evidence="1">
    <location>
        <begin position="286"/>
        <end position="307"/>
    </location>
</feature>
<protein>
    <recommendedName>
        <fullName evidence="4">Protein phosphatase 2C domain-containing protein</fullName>
    </recommendedName>
</protein>
<evidence type="ECO:0000256" key="1">
    <source>
        <dbReference type="SAM" id="MobiDB-lite"/>
    </source>
</evidence>
<reference evidence="2 3" key="1">
    <citation type="journal article" date="2017" name="BMC Genomics">
        <title>Comparative genomic and phylogenomic analyses of the Bifidobacteriaceae family.</title>
        <authorList>
            <person name="Lugli G.A."/>
            <person name="Milani C."/>
            <person name="Turroni F."/>
            <person name="Duranti S."/>
            <person name="Mancabelli L."/>
            <person name="Mangifesta M."/>
            <person name="Ferrario C."/>
            <person name="Modesto M."/>
            <person name="Mattarelli P."/>
            <person name="Jiri K."/>
            <person name="van Sinderen D."/>
            <person name="Ventura M."/>
        </authorList>
    </citation>
    <scope>NUCLEOTIDE SEQUENCE [LARGE SCALE GENOMIC DNA]</scope>
    <source>
        <strain evidence="2 3">DSM 100201</strain>
    </source>
</reference>
<accession>A0A261FEK4</accession>
<organism evidence="2 3">
    <name type="scientific">Bifidobacterium tissieri</name>
    <dbReference type="NCBI Taxonomy" id="1630162"/>
    <lineage>
        <taxon>Bacteria</taxon>
        <taxon>Bacillati</taxon>
        <taxon>Actinomycetota</taxon>
        <taxon>Actinomycetes</taxon>
        <taxon>Bifidobacteriales</taxon>
        <taxon>Bifidobacteriaceae</taxon>
        <taxon>Bifidobacterium</taxon>
    </lineage>
</organism>
<dbReference type="EMBL" id="MWWV01000008">
    <property type="protein sequence ID" value="OZG57518.1"/>
    <property type="molecule type" value="Genomic_DNA"/>
</dbReference>
<evidence type="ECO:0000313" key="2">
    <source>
        <dbReference type="EMBL" id="OZG57518.1"/>
    </source>
</evidence>
<gene>
    <name evidence="2" type="ORF">BTIS_1359</name>
</gene>
<dbReference type="RefSeq" id="WP_143248893.1">
    <property type="nucleotide sequence ID" value="NZ_MWWV01000008.1"/>
</dbReference>
<comment type="caution">
    <text evidence="2">The sequence shown here is derived from an EMBL/GenBank/DDBJ whole genome shotgun (WGS) entry which is preliminary data.</text>
</comment>
<proteinExistence type="predicted"/>
<evidence type="ECO:0008006" key="4">
    <source>
        <dbReference type="Google" id="ProtNLM"/>
    </source>
</evidence>
<sequence length="386" mass="42600">MRIDIAEQRTLGKRENARLNEDGIYANDCGNGFIAVVDGVTSKSTANIWNPTPGVVAKDTILAALRRAHPETDLRGMQRLIDGALREKYRSDMAAAGINACGTDTRVEGNSENGTCTGGSLLDHVRNHPNDRLQANAVIYSAARHEIWLFGDCQAMVNGHAIPTTKRVDVLLGELRSFAWHAMRLQGPQDRQSLSDDWQGSCDSHDQARDMIMPFLRLQSQFANRRGEYGYFVFDGFTDPEYPIQVINVARGESEPPTRSLDWALKESPRSPAGSTEQETRAKADSSASLLQSSESSPQPSQSSIWLSAQSSTSGVIGAVSVRPGDDVVLASDGYPIMRPTLAESEQELERLRRADPHLVNEFRTTKGFTPELRSFDDRTYIRFAA</sequence>